<keyword evidence="2" id="KW-1185">Reference proteome</keyword>
<evidence type="ECO:0000313" key="1">
    <source>
        <dbReference type="EMBL" id="CCX06399.1"/>
    </source>
</evidence>
<sequence>MSDRHNATEAANGPLNNAVAVRRRPVPRSNGGLKVTYALTACEVLGCVLRRECHNKQKYQGNLFEFWFKLSDECQMGGCIRLKADSWDYKAIRLRFVIPGQGSGPFGNFA</sequence>
<dbReference type="AlphaFoldDB" id="U4L8C5"/>
<accession>U4L8C5</accession>
<organism evidence="1 2">
    <name type="scientific">Pyronema omphalodes (strain CBS 100304)</name>
    <name type="common">Pyronema confluens</name>
    <dbReference type="NCBI Taxonomy" id="1076935"/>
    <lineage>
        <taxon>Eukaryota</taxon>
        <taxon>Fungi</taxon>
        <taxon>Dikarya</taxon>
        <taxon>Ascomycota</taxon>
        <taxon>Pezizomycotina</taxon>
        <taxon>Pezizomycetes</taxon>
        <taxon>Pezizales</taxon>
        <taxon>Pyronemataceae</taxon>
        <taxon>Pyronema</taxon>
    </lineage>
</organism>
<evidence type="ECO:0000313" key="2">
    <source>
        <dbReference type="Proteomes" id="UP000018144"/>
    </source>
</evidence>
<proteinExistence type="predicted"/>
<dbReference type="EMBL" id="HF935288">
    <property type="protein sequence ID" value="CCX06399.1"/>
    <property type="molecule type" value="Genomic_DNA"/>
</dbReference>
<name>U4L8C5_PYROM</name>
<gene>
    <name evidence="1" type="ORF">PCON_05986</name>
</gene>
<dbReference type="Proteomes" id="UP000018144">
    <property type="component" value="Unassembled WGS sequence"/>
</dbReference>
<protein>
    <submittedName>
        <fullName evidence="1">Uncharacterized protein</fullName>
    </submittedName>
</protein>
<reference evidence="1 2" key="1">
    <citation type="journal article" date="2013" name="PLoS Genet.">
        <title>The genome and development-dependent transcriptomes of Pyronema confluens: a window into fungal evolution.</title>
        <authorList>
            <person name="Traeger S."/>
            <person name="Altegoer F."/>
            <person name="Freitag M."/>
            <person name="Gabaldon T."/>
            <person name="Kempken F."/>
            <person name="Kumar A."/>
            <person name="Marcet-Houben M."/>
            <person name="Poggeler S."/>
            <person name="Stajich J.E."/>
            <person name="Nowrousian M."/>
        </authorList>
    </citation>
    <scope>NUCLEOTIDE SEQUENCE [LARGE SCALE GENOMIC DNA]</scope>
    <source>
        <strain evidence="2">CBS 100304</strain>
        <tissue evidence="1">Vegetative mycelium</tissue>
    </source>
</reference>